<dbReference type="EMBL" id="CAJVQB010047793">
    <property type="protein sequence ID" value="CAG8833624.1"/>
    <property type="molecule type" value="Genomic_DNA"/>
</dbReference>
<evidence type="ECO:0000313" key="1">
    <source>
        <dbReference type="EMBL" id="CAG8833624.1"/>
    </source>
</evidence>
<name>A0ABN7WJN7_GIGMA</name>
<comment type="caution">
    <text evidence="1">The sequence shown here is derived from an EMBL/GenBank/DDBJ whole genome shotgun (WGS) entry which is preliminary data.</text>
</comment>
<organism evidence="1 2">
    <name type="scientific">Gigaspora margarita</name>
    <dbReference type="NCBI Taxonomy" id="4874"/>
    <lineage>
        <taxon>Eukaryota</taxon>
        <taxon>Fungi</taxon>
        <taxon>Fungi incertae sedis</taxon>
        <taxon>Mucoromycota</taxon>
        <taxon>Glomeromycotina</taxon>
        <taxon>Glomeromycetes</taxon>
        <taxon>Diversisporales</taxon>
        <taxon>Gigasporaceae</taxon>
        <taxon>Gigaspora</taxon>
    </lineage>
</organism>
<protein>
    <submittedName>
        <fullName evidence="1">38840_t:CDS:1</fullName>
    </submittedName>
</protein>
<proteinExistence type="predicted"/>
<sequence length="76" mass="8708">YYIALETRSKTLDSTMHMELQIGFARKLFLLVDAGITAMETLNHNNESDESDLDISQENDLSFDISTVQDIVVRKR</sequence>
<gene>
    <name evidence="1" type="ORF">GMARGA_LOCUS31647</name>
</gene>
<feature type="non-terminal residue" evidence="1">
    <location>
        <position position="1"/>
    </location>
</feature>
<dbReference type="Proteomes" id="UP000789901">
    <property type="component" value="Unassembled WGS sequence"/>
</dbReference>
<reference evidence="1 2" key="1">
    <citation type="submission" date="2021-06" db="EMBL/GenBank/DDBJ databases">
        <authorList>
            <person name="Kallberg Y."/>
            <person name="Tangrot J."/>
            <person name="Rosling A."/>
        </authorList>
    </citation>
    <scope>NUCLEOTIDE SEQUENCE [LARGE SCALE GENOMIC DNA]</scope>
    <source>
        <strain evidence="1 2">120-4 pot B 10/14</strain>
    </source>
</reference>
<accession>A0ABN7WJN7</accession>
<keyword evidence="2" id="KW-1185">Reference proteome</keyword>
<evidence type="ECO:0000313" key="2">
    <source>
        <dbReference type="Proteomes" id="UP000789901"/>
    </source>
</evidence>